<dbReference type="InterPro" id="IPR008978">
    <property type="entry name" value="HSP20-like_chaperone"/>
</dbReference>
<dbReference type="Gramene" id="Pp3c7_25570V3.1">
    <property type="protein sequence ID" value="Pp3c7_25570V3.1"/>
    <property type="gene ID" value="Pp3c7_25570"/>
</dbReference>
<dbReference type="OrthoDB" id="1431247at2759"/>
<evidence type="ECO:0000256" key="1">
    <source>
        <dbReference type="ARBA" id="ARBA00023016"/>
    </source>
</evidence>
<protein>
    <recommendedName>
        <fullName evidence="5">SHSP domain-containing protein</fullName>
    </recommendedName>
</protein>
<feature type="compositionally biased region" description="Polar residues" evidence="4">
    <location>
        <begin position="53"/>
        <end position="76"/>
    </location>
</feature>
<dbReference type="InterPro" id="IPR044587">
    <property type="entry name" value="HSP21-like"/>
</dbReference>
<dbReference type="InterPro" id="IPR002068">
    <property type="entry name" value="A-crystallin/Hsp20_dom"/>
</dbReference>
<dbReference type="GO" id="GO:0009408">
    <property type="term" value="P:response to heat"/>
    <property type="evidence" value="ECO:0007669"/>
    <property type="project" value="InterPro"/>
</dbReference>
<feature type="domain" description="SHSP" evidence="5">
    <location>
        <begin position="136"/>
        <end position="246"/>
    </location>
</feature>
<accession>A0A2K1KD13</accession>
<dbReference type="PaxDb" id="3218-PP1S97_106V6.1"/>
<dbReference type="EnsemblPlants" id="Pp3c7_25570V3.1">
    <property type="protein sequence ID" value="Pp3c7_25570V3.1"/>
    <property type="gene ID" value="Pp3c7_25570"/>
</dbReference>
<dbReference type="AlphaFoldDB" id="A0A2K1KD13"/>
<evidence type="ECO:0000259" key="5">
    <source>
        <dbReference type="PROSITE" id="PS01031"/>
    </source>
</evidence>
<reference evidence="7" key="3">
    <citation type="submission" date="2020-12" db="UniProtKB">
        <authorList>
            <consortium name="EnsemblPlants"/>
        </authorList>
    </citation>
    <scope>IDENTIFICATION</scope>
</reference>
<dbReference type="OMA" id="RVPYDIM"/>
<sequence>MALRAVHRMASSTAKSGLCTFMDAFTGTRCPPSIAVSCRPPWSGVRRLAVVSSAQQDNVSENSDVSQTQMQKQNEGSRPPVSRRSTGLRRGDSLRDLASSFFDIWDPFVGDRSLRQMLNTVERLFADPIFGSPSPATALDLRTPWDVKEDDDAYKLRFDMPGLSKEEVKVSVEDGDLVIKGEHNAEEQKEENWSSRSYGSYNTRMALPENALFENIKAELKNGVLYVVVPKSKEDPQKKVIDINVQ</sequence>
<keyword evidence="8" id="KW-1185">Reference proteome</keyword>
<name>A0A2K1KD13_PHYPA</name>
<dbReference type="EnsemblPlants" id="Pp3c7_25570V3.2">
    <property type="protein sequence ID" value="Pp3c7_25570V3.2"/>
    <property type="gene ID" value="Pp3c7_25570"/>
</dbReference>
<reference evidence="6 8" key="1">
    <citation type="journal article" date="2008" name="Science">
        <title>The Physcomitrella genome reveals evolutionary insights into the conquest of land by plants.</title>
        <authorList>
            <person name="Rensing S."/>
            <person name="Lang D."/>
            <person name="Zimmer A."/>
            <person name="Terry A."/>
            <person name="Salamov A."/>
            <person name="Shapiro H."/>
            <person name="Nishiyama T."/>
            <person name="Perroud P.-F."/>
            <person name="Lindquist E."/>
            <person name="Kamisugi Y."/>
            <person name="Tanahashi T."/>
            <person name="Sakakibara K."/>
            <person name="Fujita T."/>
            <person name="Oishi K."/>
            <person name="Shin-I T."/>
            <person name="Kuroki Y."/>
            <person name="Toyoda A."/>
            <person name="Suzuki Y."/>
            <person name="Hashimoto A."/>
            <person name="Yamaguchi K."/>
            <person name="Sugano A."/>
            <person name="Kohara Y."/>
            <person name="Fujiyama A."/>
            <person name="Anterola A."/>
            <person name="Aoki S."/>
            <person name="Ashton N."/>
            <person name="Barbazuk W.B."/>
            <person name="Barker E."/>
            <person name="Bennetzen J."/>
            <person name="Bezanilla M."/>
            <person name="Blankenship R."/>
            <person name="Cho S.H."/>
            <person name="Dutcher S."/>
            <person name="Estelle M."/>
            <person name="Fawcett J.A."/>
            <person name="Gundlach H."/>
            <person name="Hanada K."/>
            <person name="Heyl A."/>
            <person name="Hicks K.A."/>
            <person name="Hugh J."/>
            <person name="Lohr M."/>
            <person name="Mayer K."/>
            <person name="Melkozernov A."/>
            <person name="Murata T."/>
            <person name="Nelson D."/>
            <person name="Pils B."/>
            <person name="Prigge M."/>
            <person name="Reiss B."/>
            <person name="Renner T."/>
            <person name="Rombauts S."/>
            <person name="Rushton P."/>
            <person name="Sanderfoot A."/>
            <person name="Schween G."/>
            <person name="Shiu S.-H."/>
            <person name="Stueber K."/>
            <person name="Theodoulou F.L."/>
            <person name="Tu H."/>
            <person name="Van de Peer Y."/>
            <person name="Verrier P.J."/>
            <person name="Waters E."/>
            <person name="Wood A."/>
            <person name="Yang L."/>
            <person name="Cove D."/>
            <person name="Cuming A."/>
            <person name="Hasebe M."/>
            <person name="Lucas S."/>
            <person name="Mishler D.B."/>
            <person name="Reski R."/>
            <person name="Grigoriev I."/>
            <person name="Quatrano R.S."/>
            <person name="Boore J.L."/>
        </authorList>
    </citation>
    <scope>NUCLEOTIDE SEQUENCE [LARGE SCALE GENOMIC DNA]</scope>
    <source>
        <strain evidence="7 8">cv. Gransden 2004</strain>
    </source>
</reference>
<evidence type="ECO:0000313" key="7">
    <source>
        <dbReference type="EnsemblPlants" id="Pp3c7_25570V3.1"/>
    </source>
</evidence>
<comment type="similarity">
    <text evidence="2 3">Belongs to the small heat shock protein (HSP20) family.</text>
</comment>
<organism evidence="6">
    <name type="scientific">Physcomitrium patens</name>
    <name type="common">Spreading-leaved earth moss</name>
    <name type="synonym">Physcomitrella patens</name>
    <dbReference type="NCBI Taxonomy" id="3218"/>
    <lineage>
        <taxon>Eukaryota</taxon>
        <taxon>Viridiplantae</taxon>
        <taxon>Streptophyta</taxon>
        <taxon>Embryophyta</taxon>
        <taxon>Bryophyta</taxon>
        <taxon>Bryophytina</taxon>
        <taxon>Bryopsida</taxon>
        <taxon>Funariidae</taxon>
        <taxon>Funariales</taxon>
        <taxon>Funariaceae</taxon>
        <taxon>Physcomitrium</taxon>
    </lineage>
</organism>
<dbReference type="Pfam" id="PF00011">
    <property type="entry name" value="HSP20"/>
    <property type="match status" value="1"/>
</dbReference>
<dbReference type="STRING" id="3218.A0A2K1KD13"/>
<dbReference type="Gene3D" id="2.60.40.790">
    <property type="match status" value="1"/>
</dbReference>
<dbReference type="PANTHER" id="PTHR46733">
    <property type="entry name" value="26.5 KDA HEAT SHOCK PROTEIN, MITOCHONDRIAL"/>
    <property type="match status" value="1"/>
</dbReference>
<keyword evidence="1" id="KW-0346">Stress response</keyword>
<evidence type="ECO:0000313" key="8">
    <source>
        <dbReference type="Proteomes" id="UP000006727"/>
    </source>
</evidence>
<dbReference type="CDD" id="cd06464">
    <property type="entry name" value="ACD_sHsps-like"/>
    <property type="match status" value="1"/>
</dbReference>
<dbReference type="RefSeq" id="XP_024380927.1">
    <property type="nucleotide sequence ID" value="XM_024525159.2"/>
</dbReference>
<dbReference type="GeneID" id="112284848"/>
<evidence type="ECO:0000313" key="6">
    <source>
        <dbReference type="EMBL" id="PNR51675.1"/>
    </source>
</evidence>
<dbReference type="Gramene" id="Pp3c7_25570V3.2">
    <property type="protein sequence ID" value="Pp3c7_25570V3.2"/>
    <property type="gene ID" value="Pp3c7_25570"/>
</dbReference>
<dbReference type="Proteomes" id="UP000006727">
    <property type="component" value="Chromosome 7"/>
</dbReference>
<feature type="region of interest" description="Disordered" evidence="4">
    <location>
        <begin position="53"/>
        <end position="89"/>
    </location>
</feature>
<reference evidence="6 8" key="2">
    <citation type="journal article" date="2018" name="Plant J.">
        <title>The Physcomitrella patens chromosome-scale assembly reveals moss genome structure and evolution.</title>
        <authorList>
            <person name="Lang D."/>
            <person name="Ullrich K.K."/>
            <person name="Murat F."/>
            <person name="Fuchs J."/>
            <person name="Jenkins J."/>
            <person name="Haas F.B."/>
            <person name="Piednoel M."/>
            <person name="Gundlach H."/>
            <person name="Van Bel M."/>
            <person name="Meyberg R."/>
            <person name="Vives C."/>
            <person name="Morata J."/>
            <person name="Symeonidi A."/>
            <person name="Hiss M."/>
            <person name="Muchero W."/>
            <person name="Kamisugi Y."/>
            <person name="Saleh O."/>
            <person name="Blanc G."/>
            <person name="Decker E.L."/>
            <person name="van Gessel N."/>
            <person name="Grimwood J."/>
            <person name="Hayes R.D."/>
            <person name="Graham S.W."/>
            <person name="Gunter L.E."/>
            <person name="McDaniel S.F."/>
            <person name="Hoernstein S.N.W."/>
            <person name="Larsson A."/>
            <person name="Li F.W."/>
            <person name="Perroud P.F."/>
            <person name="Phillips J."/>
            <person name="Ranjan P."/>
            <person name="Rokshar D.S."/>
            <person name="Rothfels C.J."/>
            <person name="Schneider L."/>
            <person name="Shu S."/>
            <person name="Stevenson D.W."/>
            <person name="Thummler F."/>
            <person name="Tillich M."/>
            <person name="Villarreal Aguilar J.C."/>
            <person name="Widiez T."/>
            <person name="Wong G.K."/>
            <person name="Wymore A."/>
            <person name="Zhang Y."/>
            <person name="Zimmer A.D."/>
            <person name="Quatrano R.S."/>
            <person name="Mayer K.F.X."/>
            <person name="Goodstein D."/>
            <person name="Casacuberta J.M."/>
            <person name="Vandepoele K."/>
            <person name="Reski R."/>
            <person name="Cuming A.C."/>
            <person name="Tuskan G.A."/>
            <person name="Maumus F."/>
            <person name="Salse J."/>
            <person name="Schmutz J."/>
            <person name="Rensing S.A."/>
        </authorList>
    </citation>
    <scope>NUCLEOTIDE SEQUENCE [LARGE SCALE GENOMIC DNA]</scope>
    <source>
        <strain evidence="7 8">cv. Gransden 2004</strain>
    </source>
</reference>
<gene>
    <name evidence="7" type="primary">LOC112284848</name>
    <name evidence="6" type="ORF">PHYPA_010863</name>
</gene>
<dbReference type="PROSITE" id="PS01031">
    <property type="entry name" value="SHSP"/>
    <property type="match status" value="1"/>
</dbReference>
<dbReference type="EMBL" id="ABEU02000007">
    <property type="protein sequence ID" value="PNR51675.1"/>
    <property type="molecule type" value="Genomic_DNA"/>
</dbReference>
<dbReference type="PANTHER" id="PTHR46733:SF4">
    <property type="entry name" value="HEAT SHOCK PROTEIN 21, CHLOROPLASTIC"/>
    <property type="match status" value="1"/>
</dbReference>
<evidence type="ECO:0000256" key="3">
    <source>
        <dbReference type="RuleBase" id="RU003616"/>
    </source>
</evidence>
<dbReference type="SUPFAM" id="SSF49764">
    <property type="entry name" value="HSP20-like chaperones"/>
    <property type="match status" value="1"/>
</dbReference>
<proteinExistence type="inferred from homology"/>
<evidence type="ECO:0000256" key="2">
    <source>
        <dbReference type="PROSITE-ProRule" id="PRU00285"/>
    </source>
</evidence>
<evidence type="ECO:0000256" key="4">
    <source>
        <dbReference type="SAM" id="MobiDB-lite"/>
    </source>
</evidence>